<protein>
    <submittedName>
        <fullName evidence="3">Uncharacterized protein</fullName>
    </submittedName>
</protein>
<gene>
    <name evidence="3" type="ORF">CALMAC_LOCUS18958</name>
</gene>
<accession>A0A653DMX6</accession>
<reference evidence="3 4" key="1">
    <citation type="submission" date="2019-01" db="EMBL/GenBank/DDBJ databases">
        <authorList>
            <person name="Sayadi A."/>
        </authorList>
    </citation>
    <scope>NUCLEOTIDE SEQUENCE [LARGE SCALE GENOMIC DNA]</scope>
</reference>
<dbReference type="PANTHER" id="PTHR12052:SF5">
    <property type="entry name" value="THIOREDOXIN-LIKE PROTEIN 4A"/>
    <property type="match status" value="1"/>
</dbReference>
<dbReference type="EMBL" id="CAACVG010013260">
    <property type="protein sequence ID" value="VEN61590.1"/>
    <property type="molecule type" value="Genomic_DNA"/>
</dbReference>
<proteinExistence type="predicted"/>
<name>A0A653DMX6_CALMS</name>
<dbReference type="Pfam" id="PF02966">
    <property type="entry name" value="DIM1"/>
    <property type="match status" value="1"/>
</dbReference>
<dbReference type="GO" id="GO:0005682">
    <property type="term" value="C:U5 snRNP"/>
    <property type="evidence" value="ECO:0007669"/>
    <property type="project" value="TreeGrafter"/>
</dbReference>
<evidence type="ECO:0000256" key="1">
    <source>
        <dbReference type="ARBA" id="ARBA00004123"/>
    </source>
</evidence>
<dbReference type="GO" id="GO:0000398">
    <property type="term" value="P:mRNA splicing, via spliceosome"/>
    <property type="evidence" value="ECO:0007669"/>
    <property type="project" value="InterPro"/>
</dbReference>
<sequence length="77" mass="8844">MDGALFKIAEKVKNSEVSDTCSLRLFFRNKQIMIDSGNGNSKDINWPLEDKQKMISIFETVYDEAKKDNDMVVLPQD</sequence>
<dbReference type="Proteomes" id="UP000410492">
    <property type="component" value="Unassembled WGS sequence"/>
</dbReference>
<keyword evidence="2" id="KW-0539">Nucleus</keyword>
<dbReference type="GO" id="GO:0005681">
    <property type="term" value="C:spliceosomal complex"/>
    <property type="evidence" value="ECO:0007669"/>
    <property type="project" value="TreeGrafter"/>
</dbReference>
<organism evidence="3 4">
    <name type="scientific">Callosobruchus maculatus</name>
    <name type="common">Southern cowpea weevil</name>
    <name type="synonym">Pulse bruchid</name>
    <dbReference type="NCBI Taxonomy" id="64391"/>
    <lineage>
        <taxon>Eukaryota</taxon>
        <taxon>Metazoa</taxon>
        <taxon>Ecdysozoa</taxon>
        <taxon>Arthropoda</taxon>
        <taxon>Hexapoda</taxon>
        <taxon>Insecta</taxon>
        <taxon>Pterygota</taxon>
        <taxon>Neoptera</taxon>
        <taxon>Endopterygota</taxon>
        <taxon>Coleoptera</taxon>
        <taxon>Polyphaga</taxon>
        <taxon>Cucujiformia</taxon>
        <taxon>Chrysomeloidea</taxon>
        <taxon>Chrysomelidae</taxon>
        <taxon>Bruchinae</taxon>
        <taxon>Bruchini</taxon>
        <taxon>Callosobruchus</taxon>
    </lineage>
</organism>
<dbReference type="OrthoDB" id="147752at2759"/>
<dbReference type="PANTHER" id="PTHR12052">
    <property type="entry name" value="THIOREDOXIN-LIKE PROTEN 4A, 4B"/>
    <property type="match status" value="1"/>
</dbReference>
<evidence type="ECO:0000313" key="3">
    <source>
        <dbReference type="EMBL" id="VEN61590.1"/>
    </source>
</evidence>
<evidence type="ECO:0000313" key="4">
    <source>
        <dbReference type="Proteomes" id="UP000410492"/>
    </source>
</evidence>
<dbReference type="Gene3D" id="3.40.30.10">
    <property type="entry name" value="Glutaredoxin"/>
    <property type="match status" value="1"/>
</dbReference>
<keyword evidence="4" id="KW-1185">Reference proteome</keyword>
<evidence type="ECO:0000256" key="2">
    <source>
        <dbReference type="ARBA" id="ARBA00023242"/>
    </source>
</evidence>
<comment type="subcellular location">
    <subcellularLocation>
        <location evidence="1">Nucleus</location>
    </subcellularLocation>
</comment>
<dbReference type="GO" id="GO:0046540">
    <property type="term" value="C:U4/U6 x U5 tri-snRNP complex"/>
    <property type="evidence" value="ECO:0007669"/>
    <property type="project" value="InterPro"/>
</dbReference>
<dbReference type="InterPro" id="IPR004123">
    <property type="entry name" value="Dim1"/>
</dbReference>
<dbReference type="AlphaFoldDB" id="A0A653DMX6"/>